<proteinExistence type="predicted"/>
<keyword evidence="2" id="KW-1185">Reference proteome</keyword>
<evidence type="ECO:0000313" key="1">
    <source>
        <dbReference type="EMBL" id="KAJ1888201.1"/>
    </source>
</evidence>
<reference evidence="1" key="1">
    <citation type="submission" date="2022-07" db="EMBL/GenBank/DDBJ databases">
        <title>Phylogenomic reconstructions and comparative analyses of Kickxellomycotina fungi.</title>
        <authorList>
            <person name="Reynolds N.K."/>
            <person name="Stajich J.E."/>
            <person name="Barry K."/>
            <person name="Grigoriev I.V."/>
            <person name="Crous P."/>
            <person name="Smith M.E."/>
        </authorList>
    </citation>
    <scope>NUCLEOTIDE SEQUENCE</scope>
    <source>
        <strain evidence="1">Benny 63K</strain>
    </source>
</reference>
<accession>A0ACC1I7V0</accession>
<name>A0ACC1I7V0_9FUNG</name>
<gene>
    <name evidence="1" type="ORF">LPJ66_008694</name>
</gene>
<organism evidence="1 2">
    <name type="scientific">Kickxella alabastrina</name>
    <dbReference type="NCBI Taxonomy" id="61397"/>
    <lineage>
        <taxon>Eukaryota</taxon>
        <taxon>Fungi</taxon>
        <taxon>Fungi incertae sedis</taxon>
        <taxon>Zoopagomycota</taxon>
        <taxon>Kickxellomycotina</taxon>
        <taxon>Kickxellomycetes</taxon>
        <taxon>Kickxellales</taxon>
        <taxon>Kickxellaceae</taxon>
        <taxon>Kickxella</taxon>
    </lineage>
</organism>
<dbReference type="EMBL" id="JANBPG010001806">
    <property type="protein sequence ID" value="KAJ1888201.1"/>
    <property type="molecule type" value="Genomic_DNA"/>
</dbReference>
<sequence length="447" mass="48337">MNAIKLPLWVRYLVGAILILAIVLSVSLSAPDNSTGRRIDRMQSFLGILIISLLMVAMSKHPRNIQWRTVIAGYLMQFCLGCIVIKTQWGEEFFSWLARMASSLLEFSNLGTRFLLGDNFGSMTSVFSISVFPAIIFFASLVQAVCYLGGIQWMLKRLGWFFYKTLGVSGAESIVAAASPFIGQAENVLLVKDYIPHMTNSEIHACMTAGFATISGSTLQGYIALGVDAKNIITACIMSIPCSLALSKIRYPETEESLTRGKMVDPPKGTDDVNILHALGNGAAIGINLSLIIFANLVAIISLVGLADFMLTWFGQFIGISDLTLELILGYILYPYTWLLGVPSADVMKVSQLLGLKFVTNEFVAYQRLNDASRGASISSLLSTRGRNIAEFSLCGYGNISSIAQQIGALGTLAPSRNTDFSRLALSACITGSIATCMSAAIVSMVM</sequence>
<dbReference type="Proteomes" id="UP001150581">
    <property type="component" value="Unassembled WGS sequence"/>
</dbReference>
<protein>
    <submittedName>
        <fullName evidence="1">Uncharacterized protein</fullName>
    </submittedName>
</protein>
<evidence type="ECO:0000313" key="2">
    <source>
        <dbReference type="Proteomes" id="UP001150581"/>
    </source>
</evidence>
<comment type="caution">
    <text evidence="1">The sequence shown here is derived from an EMBL/GenBank/DDBJ whole genome shotgun (WGS) entry which is preliminary data.</text>
</comment>